<dbReference type="InterPro" id="IPR015943">
    <property type="entry name" value="WD40/YVTN_repeat-like_dom_sf"/>
</dbReference>
<feature type="chain" id="PRO_5020591351" description="PorZ N-terminal beta-propeller domain-containing protein" evidence="1">
    <location>
        <begin position="29"/>
        <end position="788"/>
    </location>
</feature>
<reference evidence="3 4" key="1">
    <citation type="submission" date="2019-02" db="EMBL/GenBank/DDBJ databases">
        <title>Bacterial novel species isolated from soil.</title>
        <authorList>
            <person name="Jung H.-Y."/>
        </authorList>
    </citation>
    <scope>NUCLEOTIDE SEQUENCE [LARGE SCALE GENOMIC DNA]</scope>
    <source>
        <strain evidence="3 4">1-3-3-3</strain>
    </source>
</reference>
<feature type="domain" description="PorZ N-terminal beta-propeller" evidence="2">
    <location>
        <begin position="56"/>
        <end position="213"/>
    </location>
</feature>
<proteinExistence type="predicted"/>
<feature type="signal peptide" evidence="1">
    <location>
        <begin position="1"/>
        <end position="28"/>
    </location>
</feature>
<keyword evidence="1" id="KW-0732">Signal</keyword>
<dbReference type="SUPFAM" id="SSF75011">
    <property type="entry name" value="3-carboxy-cis,cis-mucoante lactonizing enzyme"/>
    <property type="match status" value="1"/>
</dbReference>
<comment type="caution">
    <text evidence="3">The sequence shown here is derived from an EMBL/GenBank/DDBJ whole genome shotgun (WGS) entry which is preliminary data.</text>
</comment>
<evidence type="ECO:0000256" key="1">
    <source>
        <dbReference type="SAM" id="SignalP"/>
    </source>
</evidence>
<dbReference type="Proteomes" id="UP000294155">
    <property type="component" value="Unassembled WGS sequence"/>
</dbReference>
<keyword evidence="4" id="KW-1185">Reference proteome</keyword>
<dbReference type="Pfam" id="PF07494">
    <property type="entry name" value="Reg_prop"/>
    <property type="match status" value="1"/>
</dbReference>
<evidence type="ECO:0000313" key="3">
    <source>
        <dbReference type="EMBL" id="RYU80766.1"/>
    </source>
</evidence>
<dbReference type="Gene3D" id="2.130.10.10">
    <property type="entry name" value="YVTN repeat-like/Quinoprotein amine dehydrogenase"/>
    <property type="match status" value="2"/>
</dbReference>
<protein>
    <recommendedName>
        <fullName evidence="2">PorZ N-terminal beta-propeller domain-containing protein</fullName>
    </recommendedName>
</protein>
<dbReference type="AlphaFoldDB" id="A0A4Q5LCL0"/>
<sequence length="788" mass="85686">MSVLLRARRWSGLLSFLLLLTSAAAVRAQSTAGFGDWQLHLPNNRARVLADAGNRIYVAAEDAFFVYDKELNTTQLLSRRDGLHDVGVSTVAYDATTKQTLVAYTSGNLDVLGDDGSIRNISDIARKQLTGSKSINHIFFNGKLAYLSCNFGLAVVDMVKLEVRDTYGNIGPNGQPAQVYVTAIANGTLFAGTSFGVMRGRLTDNLFDYRRWTIDLPDNSGGTNPKYRTMAVMGDRVYVGADFSNIFCYNCSGPGWQPVFSVYADRYRQLTASPAGLLIASESNSAPTLSILKADNTVSRLGTAALVPRPQMALQDKSGTFYIADLQSGLLKTTNGQQVEKFVANAPAFARSFSILADARTNTVDIFSGGYFDRYLQQDYRAGFYEYKDGRWTNFTDENYPSRADYPNLKDLTRGARTPDGTLYIATYGDGLLQWKGPGQFKQFTLGTPGVPLYSADALRNDPLYTRITDVATDGSGNVWMVNRHQKSGIPGLVIYNSTANTWRSTAYFPSSENLERLALDDNGYAWVSQARLGGNGMVCYDDKTKGVRYFASGGEGLPSGEVYDVVKDRKGDIWVATSKGVAVYNDPSQVFLAGNGVDFRTPIVRRGPSSGFPALRDEVVHAVAVDGGNRKWFGTDRGLWLFNEDADEALQHFTTENSPLPTNNIVDIDINDRTGEVFVATTGGVVAYRGSATVTEGKVSCAKVSPNPVRTDFTGEVGISGLANNGYVKITDVTGKLVYQTRPSGGTVVWNLTDYNGRKVQSGVYLVLSSDAEGKNGCISKVAVVAK</sequence>
<dbReference type="EMBL" id="SEWE01000012">
    <property type="protein sequence ID" value="RYU80766.1"/>
    <property type="molecule type" value="Genomic_DNA"/>
</dbReference>
<gene>
    <name evidence="3" type="ORF">EWM57_07910</name>
</gene>
<dbReference type="InterPro" id="IPR048954">
    <property type="entry name" value="PorZ_N"/>
</dbReference>
<dbReference type="Pfam" id="PF21544">
    <property type="entry name" value="PorZ_N_b_propeller"/>
    <property type="match status" value="1"/>
</dbReference>
<accession>A0A4Q5LCL0</accession>
<evidence type="ECO:0000313" key="4">
    <source>
        <dbReference type="Proteomes" id="UP000294155"/>
    </source>
</evidence>
<evidence type="ECO:0000259" key="2">
    <source>
        <dbReference type="Pfam" id="PF21544"/>
    </source>
</evidence>
<dbReference type="OrthoDB" id="9807410at2"/>
<organism evidence="3 4">
    <name type="scientific">Hymenobacter persicinus</name>
    <dbReference type="NCBI Taxonomy" id="2025506"/>
    <lineage>
        <taxon>Bacteria</taxon>
        <taxon>Pseudomonadati</taxon>
        <taxon>Bacteroidota</taxon>
        <taxon>Cytophagia</taxon>
        <taxon>Cytophagales</taxon>
        <taxon>Hymenobacteraceae</taxon>
        <taxon>Hymenobacter</taxon>
    </lineage>
</organism>
<name>A0A4Q5LCL0_9BACT</name>
<dbReference type="SUPFAM" id="SSF63829">
    <property type="entry name" value="Calcium-dependent phosphotriesterase"/>
    <property type="match status" value="2"/>
</dbReference>
<dbReference type="InterPro" id="IPR011110">
    <property type="entry name" value="Reg_prop"/>
</dbReference>
<dbReference type="RefSeq" id="WP_129920596.1">
    <property type="nucleotide sequence ID" value="NZ_SEWE01000012.1"/>
</dbReference>